<gene>
    <name evidence="1" type="ORF">SAMN04244570_1861</name>
</gene>
<protein>
    <recommendedName>
        <fullName evidence="3">Nucleotide kinase</fullName>
    </recommendedName>
</protein>
<name>A0A1T4Y6S3_9BACL</name>
<dbReference type="EMBL" id="FUYJ01000003">
    <property type="protein sequence ID" value="SKA97430.1"/>
    <property type="molecule type" value="Genomic_DNA"/>
</dbReference>
<reference evidence="2" key="1">
    <citation type="submission" date="2017-02" db="EMBL/GenBank/DDBJ databases">
        <authorList>
            <person name="Varghese N."/>
            <person name="Submissions S."/>
        </authorList>
    </citation>
    <scope>NUCLEOTIDE SEQUENCE [LARGE SCALE GENOMIC DNA]</scope>
    <source>
        <strain evidence="2">DSM 23966</strain>
    </source>
</reference>
<dbReference type="InterPro" id="IPR027417">
    <property type="entry name" value="P-loop_NTPase"/>
</dbReference>
<dbReference type="RefSeq" id="WP_009766275.1">
    <property type="nucleotide sequence ID" value="NZ_FUYJ01000003.1"/>
</dbReference>
<dbReference type="Gene3D" id="3.40.50.300">
    <property type="entry name" value="P-loop containing nucleotide triphosphate hydrolases"/>
    <property type="match status" value="1"/>
</dbReference>
<dbReference type="SUPFAM" id="SSF52540">
    <property type="entry name" value="P-loop containing nucleoside triphosphate hydrolases"/>
    <property type="match status" value="2"/>
</dbReference>
<keyword evidence="2" id="KW-1185">Reference proteome</keyword>
<evidence type="ECO:0008006" key="3">
    <source>
        <dbReference type="Google" id="ProtNLM"/>
    </source>
</evidence>
<proteinExistence type="predicted"/>
<evidence type="ECO:0000313" key="2">
    <source>
        <dbReference type="Proteomes" id="UP000190042"/>
    </source>
</evidence>
<evidence type="ECO:0000313" key="1">
    <source>
        <dbReference type="EMBL" id="SKA97430.1"/>
    </source>
</evidence>
<organism evidence="1 2">
    <name type="scientific">Sporosarcina newyorkensis</name>
    <dbReference type="NCBI Taxonomy" id="759851"/>
    <lineage>
        <taxon>Bacteria</taxon>
        <taxon>Bacillati</taxon>
        <taxon>Bacillota</taxon>
        <taxon>Bacilli</taxon>
        <taxon>Bacillales</taxon>
        <taxon>Caryophanaceae</taxon>
        <taxon>Sporosarcina</taxon>
    </lineage>
</organism>
<accession>A0A1T4Y6S3</accession>
<sequence>MVSIYGHITEYMGTAYTGEGIVHKYGELMEESRKTIFLKCLPTHSLSQALNDLAIYFVKRGHAVDRFMNPGHVDKTDAIFVKELSLLILQASHPISFEPVDLGGRHKVFCFYDVYHQEHLFQQHGEVGNLLKEGKSSFEKSLVALREAKAIHDEWEVANIQRMDWERLTEITEELKDEIFGTIELAKEAHISHRIVGSLSAGKAHDFIPSITKRMRRRLLIKGLPGTGKSTMMRALGEEAEKRGIDVLYGWCGLDPASIDLVLFPELSICLFDATKPHAYDAESPRDELVDIVSLCAEDEKIEKEIEDIRYRYQEKIADAGGYMQTAMKAQNSARVQMDRTLNIEEFEGKLKSLYALIKAMDGN</sequence>
<dbReference type="Proteomes" id="UP000190042">
    <property type="component" value="Unassembled WGS sequence"/>
</dbReference>
<dbReference type="AlphaFoldDB" id="A0A1T4Y6S3"/>